<accession>A0A9D1ZWI1</accession>
<reference evidence="2" key="1">
    <citation type="journal article" date="2021" name="PeerJ">
        <title>Extensive microbial diversity within the chicken gut microbiome revealed by metagenomics and culture.</title>
        <authorList>
            <person name="Gilroy R."/>
            <person name="Ravi A."/>
            <person name="Getino M."/>
            <person name="Pursley I."/>
            <person name="Horton D.L."/>
            <person name="Alikhan N.F."/>
            <person name="Baker D."/>
            <person name="Gharbi K."/>
            <person name="Hall N."/>
            <person name="Watson M."/>
            <person name="Adriaenssens E.M."/>
            <person name="Foster-Nyarko E."/>
            <person name="Jarju S."/>
            <person name="Secka A."/>
            <person name="Antonio M."/>
            <person name="Oren A."/>
            <person name="Chaudhuri R.R."/>
            <person name="La Ragione R."/>
            <person name="Hildebrand F."/>
            <person name="Pallen M.J."/>
        </authorList>
    </citation>
    <scope>NUCLEOTIDE SEQUENCE</scope>
    <source>
        <strain evidence="2">1345</strain>
    </source>
</reference>
<proteinExistence type="predicted"/>
<comment type="caution">
    <text evidence="2">The sequence shown here is derived from an EMBL/GenBank/DDBJ whole genome shotgun (WGS) entry which is preliminary data.</text>
</comment>
<reference evidence="2" key="2">
    <citation type="submission" date="2021-04" db="EMBL/GenBank/DDBJ databases">
        <authorList>
            <person name="Gilroy R."/>
        </authorList>
    </citation>
    <scope>NUCLEOTIDE SEQUENCE</scope>
    <source>
        <strain evidence="2">1345</strain>
    </source>
</reference>
<keyword evidence="1" id="KW-0472">Membrane</keyword>
<gene>
    <name evidence="2" type="ORF">H9729_05395</name>
</gene>
<feature type="transmembrane region" description="Helical" evidence="1">
    <location>
        <begin position="12"/>
        <end position="31"/>
    </location>
</feature>
<name>A0A9D1ZWI1_9FIRM</name>
<sequence length="271" mass="30018">MKRIDLPLWSDTVFLFFAVFLFFFCVFRFYLHSLWGALLGALAAAAAAAFLFFLFFRARRKKRHASEGEKAEIGKLAFHLAMDSPEHNAALIARCLSAEHEREAGENADAGTAAAHGSEREYARIRGGRIDTEKGSTYLKFQFEKVTADELSPVIRAEGGQKTVLGAAFTDEAQKLAAAFGLELKDAAEVYALVKESGCMPETLISPPEPKRGFRAKFAFRIRRGAWRGYLFSGVFLLLFSLFTIFPVYYIAAGGILLALAAAVRFFGKKD</sequence>
<feature type="transmembrane region" description="Helical" evidence="1">
    <location>
        <begin position="249"/>
        <end position="268"/>
    </location>
</feature>
<dbReference type="EMBL" id="DXCQ01000049">
    <property type="protein sequence ID" value="HIY97105.1"/>
    <property type="molecule type" value="Genomic_DNA"/>
</dbReference>
<evidence type="ECO:0000313" key="3">
    <source>
        <dbReference type="Proteomes" id="UP000886750"/>
    </source>
</evidence>
<keyword evidence="1" id="KW-1133">Transmembrane helix</keyword>
<organism evidence="2 3">
    <name type="scientific">Candidatus Borkfalkia excrementigallinarum</name>
    <dbReference type="NCBI Taxonomy" id="2838506"/>
    <lineage>
        <taxon>Bacteria</taxon>
        <taxon>Bacillati</taxon>
        <taxon>Bacillota</taxon>
        <taxon>Clostridia</taxon>
        <taxon>Christensenellales</taxon>
        <taxon>Christensenellaceae</taxon>
        <taxon>Candidatus Borkfalkia</taxon>
    </lineage>
</organism>
<feature type="transmembrane region" description="Helical" evidence="1">
    <location>
        <begin position="37"/>
        <end position="56"/>
    </location>
</feature>
<dbReference type="Proteomes" id="UP000886750">
    <property type="component" value="Unassembled WGS sequence"/>
</dbReference>
<feature type="transmembrane region" description="Helical" evidence="1">
    <location>
        <begin position="225"/>
        <end position="243"/>
    </location>
</feature>
<dbReference type="AlphaFoldDB" id="A0A9D1ZWI1"/>
<evidence type="ECO:0000256" key="1">
    <source>
        <dbReference type="SAM" id="Phobius"/>
    </source>
</evidence>
<evidence type="ECO:0000313" key="2">
    <source>
        <dbReference type="EMBL" id="HIY97105.1"/>
    </source>
</evidence>
<keyword evidence="1" id="KW-0812">Transmembrane</keyword>
<protein>
    <submittedName>
        <fullName evidence="2">Uncharacterized protein</fullName>
    </submittedName>
</protein>